<dbReference type="RefSeq" id="WP_119987505.1">
    <property type="nucleotide sequence ID" value="NZ_CP032489.1"/>
</dbReference>
<accession>A0A386HQG6</accession>
<protein>
    <recommendedName>
        <fullName evidence="1">Transposase putative helix-turn-helix domain-containing protein</fullName>
    </recommendedName>
</protein>
<organism evidence="2 3">
    <name type="scientific">Arachidicoccus soli</name>
    <dbReference type="NCBI Taxonomy" id="2341117"/>
    <lineage>
        <taxon>Bacteria</taxon>
        <taxon>Pseudomonadati</taxon>
        <taxon>Bacteroidota</taxon>
        <taxon>Chitinophagia</taxon>
        <taxon>Chitinophagales</taxon>
        <taxon>Chitinophagaceae</taxon>
        <taxon>Arachidicoccus</taxon>
    </lineage>
</organism>
<dbReference type="OrthoDB" id="1551477at2"/>
<dbReference type="EMBL" id="CP032489">
    <property type="protein sequence ID" value="AYD47816.1"/>
    <property type="molecule type" value="Genomic_DNA"/>
</dbReference>
<reference evidence="2 3" key="1">
    <citation type="submission" date="2018-09" db="EMBL/GenBank/DDBJ databases">
        <title>Arachidicoccus sp. nov., a bacterium isolated from soil.</title>
        <authorList>
            <person name="Weon H.-Y."/>
            <person name="Kwon S.-W."/>
            <person name="Lee S.A."/>
        </authorList>
    </citation>
    <scope>NUCLEOTIDE SEQUENCE [LARGE SCALE GENOMIC DNA]</scope>
    <source>
        <strain evidence="2 3">KIS59-12</strain>
    </source>
</reference>
<evidence type="ECO:0000313" key="3">
    <source>
        <dbReference type="Proteomes" id="UP000266118"/>
    </source>
</evidence>
<evidence type="ECO:0000313" key="2">
    <source>
        <dbReference type="EMBL" id="AYD47816.1"/>
    </source>
</evidence>
<dbReference type="KEGG" id="ark:D6B99_09565"/>
<feature type="domain" description="Transposase putative helix-turn-helix" evidence="1">
    <location>
        <begin position="19"/>
        <end position="63"/>
    </location>
</feature>
<dbReference type="NCBIfam" id="NF040570">
    <property type="entry name" value="guided_TnpB"/>
    <property type="match status" value="1"/>
</dbReference>
<gene>
    <name evidence="2" type="ORF">D6B99_09565</name>
</gene>
<dbReference type="AlphaFoldDB" id="A0A386HQG6"/>
<evidence type="ECO:0000259" key="1">
    <source>
        <dbReference type="Pfam" id="PF12323"/>
    </source>
</evidence>
<sequence length="205" mass="23685">MDLQERCGACMKISIFIPMLKAYKYCLLPNEEQKQQPTKFFGSCRFVFNLGLETKMQAWASARKHLSCIVLTNQMKELKDTEATWLQDCPSQTLQMSLRNLDNAYAQFFKGGGSPKFKSKHHKQQSIQFPQGVKTDFNASTIFLPKLKNVTCIFHRQFKGEIKTVTVSKTSTGKYFVSILVENQKVLPKKKPIRQNEWTNERIAF</sequence>
<proteinExistence type="predicted"/>
<dbReference type="Proteomes" id="UP000266118">
    <property type="component" value="Chromosome"/>
</dbReference>
<dbReference type="Pfam" id="PF12323">
    <property type="entry name" value="HTH_OrfB_IS605"/>
    <property type="match status" value="1"/>
</dbReference>
<name>A0A386HQG6_9BACT</name>
<dbReference type="InterPro" id="IPR021027">
    <property type="entry name" value="Transposase_put_HTH"/>
</dbReference>
<keyword evidence="3" id="KW-1185">Reference proteome</keyword>